<name>A0AAV7IXR0_COTGL</name>
<sequence>MEATTNSEEVNASKQRCRNCRRLLTGQSIAVLWCSGEIKEHTPFLLASPEDRNFIGNLSEFIIASIITCVIEISRLGLFEFGPHVACEGGSRVDQSRLQALASKQWSSINWLDKPTKQNQNKKRNTTTDIILNILKKIKKLNKNEKTSARRAPKVPCMAPQTPAHRNGKWTVGSRLGSPV</sequence>
<dbReference type="Proteomes" id="UP000826195">
    <property type="component" value="Unassembled WGS sequence"/>
</dbReference>
<reference evidence="2 3" key="1">
    <citation type="journal article" date="2021" name="J. Hered.">
        <title>A chromosome-level genome assembly of the parasitoid wasp, Cotesia glomerata (Hymenoptera: Braconidae).</title>
        <authorList>
            <person name="Pinto B.J."/>
            <person name="Weis J.J."/>
            <person name="Gamble T."/>
            <person name="Ode P.J."/>
            <person name="Paul R."/>
            <person name="Zaspel J.M."/>
        </authorList>
    </citation>
    <scope>NUCLEOTIDE SEQUENCE [LARGE SCALE GENOMIC DNA]</scope>
    <source>
        <strain evidence="2">CgM1</strain>
    </source>
</reference>
<proteinExistence type="predicted"/>
<accession>A0AAV7IXR0</accession>
<evidence type="ECO:0000313" key="3">
    <source>
        <dbReference type="Proteomes" id="UP000826195"/>
    </source>
</evidence>
<dbReference type="EMBL" id="JAHXZJ010000374">
    <property type="protein sequence ID" value="KAH0560123.1"/>
    <property type="molecule type" value="Genomic_DNA"/>
</dbReference>
<gene>
    <name evidence="2" type="ORF">KQX54_001650</name>
</gene>
<evidence type="ECO:0000313" key="2">
    <source>
        <dbReference type="EMBL" id="KAH0560123.1"/>
    </source>
</evidence>
<evidence type="ECO:0000256" key="1">
    <source>
        <dbReference type="SAM" id="MobiDB-lite"/>
    </source>
</evidence>
<protein>
    <submittedName>
        <fullName evidence="2">Uncharacterized protein</fullName>
    </submittedName>
</protein>
<organism evidence="2 3">
    <name type="scientific">Cotesia glomerata</name>
    <name type="common">Lepidopteran parasitic wasp</name>
    <name type="synonym">Apanteles glomeratus</name>
    <dbReference type="NCBI Taxonomy" id="32391"/>
    <lineage>
        <taxon>Eukaryota</taxon>
        <taxon>Metazoa</taxon>
        <taxon>Ecdysozoa</taxon>
        <taxon>Arthropoda</taxon>
        <taxon>Hexapoda</taxon>
        <taxon>Insecta</taxon>
        <taxon>Pterygota</taxon>
        <taxon>Neoptera</taxon>
        <taxon>Endopterygota</taxon>
        <taxon>Hymenoptera</taxon>
        <taxon>Apocrita</taxon>
        <taxon>Ichneumonoidea</taxon>
        <taxon>Braconidae</taxon>
        <taxon>Microgastrinae</taxon>
        <taxon>Cotesia</taxon>
    </lineage>
</organism>
<keyword evidence="3" id="KW-1185">Reference proteome</keyword>
<feature type="region of interest" description="Disordered" evidence="1">
    <location>
        <begin position="145"/>
        <end position="180"/>
    </location>
</feature>
<dbReference type="AlphaFoldDB" id="A0AAV7IXR0"/>
<comment type="caution">
    <text evidence="2">The sequence shown here is derived from an EMBL/GenBank/DDBJ whole genome shotgun (WGS) entry which is preliminary data.</text>
</comment>